<feature type="transmembrane region" description="Helical" evidence="6">
    <location>
        <begin position="141"/>
        <end position="160"/>
    </location>
</feature>
<name>A0A1I5EMF0_9FIRM</name>
<keyword evidence="8" id="KW-1185">Reference proteome</keyword>
<feature type="transmembrane region" description="Helical" evidence="6">
    <location>
        <begin position="237"/>
        <end position="255"/>
    </location>
</feature>
<sequence>MKTKLLNSGKKAAGAVAMIALALIIGAVLVLISGNKPMEAYATIISGAFGSKLRLSELFIKMIPLTIMALGISIAYKAQLWNIGADGQFTMGAIASAAIGIYVELPPFLIVPLSILSAILAGGLWAGLAGWLKTKFNANEVITTLMLNYIATYFLAFLVYGPMMDPQGELAQSEVLKESLRIPLLFSNYRIHAGIVIMILIILLMFFFWKTPLGYKTDLIGQGEKVSTYAGINVKRTIIITMMISGAFAGLAGWNETYGVQYRLLEGISSGYGDIAVVIALLGELNPLGIVISSFFFSILMVGGSCMQRMTNVPYSIVDVIKGLIIIFVIARTAFRNTAIKYTMKEWIGRRKNYAK</sequence>
<dbReference type="CDD" id="cd06580">
    <property type="entry name" value="TM_PBP1_transp_TpRbsC_like"/>
    <property type="match status" value="1"/>
</dbReference>
<protein>
    <submittedName>
        <fullName evidence="7">Nucleoside ABC transporter membrane protein</fullName>
    </submittedName>
</protein>
<dbReference type="OrthoDB" id="45037at2"/>
<dbReference type="InterPro" id="IPR001851">
    <property type="entry name" value="ABC_transp_permease"/>
</dbReference>
<feature type="transmembrane region" description="Helical" evidence="6">
    <location>
        <begin position="83"/>
        <end position="103"/>
    </location>
</feature>
<dbReference type="GO" id="GO:0022857">
    <property type="term" value="F:transmembrane transporter activity"/>
    <property type="evidence" value="ECO:0007669"/>
    <property type="project" value="InterPro"/>
</dbReference>
<feature type="transmembrane region" description="Helical" evidence="6">
    <location>
        <begin position="313"/>
        <end position="335"/>
    </location>
</feature>
<evidence type="ECO:0000313" key="7">
    <source>
        <dbReference type="EMBL" id="SFO12702.1"/>
    </source>
</evidence>
<gene>
    <name evidence="7" type="ORF">SAMN04489757_11023</name>
</gene>
<dbReference type="AlphaFoldDB" id="A0A1I5EMF0"/>
<reference evidence="7 8" key="1">
    <citation type="submission" date="2016-10" db="EMBL/GenBank/DDBJ databases">
        <authorList>
            <person name="de Groot N.N."/>
        </authorList>
    </citation>
    <scope>NUCLEOTIDE SEQUENCE [LARGE SCALE GENOMIC DNA]</scope>
    <source>
        <strain evidence="7 8">DSM 1283</strain>
    </source>
</reference>
<evidence type="ECO:0000313" key="8">
    <source>
        <dbReference type="Proteomes" id="UP000198806"/>
    </source>
</evidence>
<evidence type="ECO:0000256" key="2">
    <source>
        <dbReference type="ARBA" id="ARBA00022475"/>
    </source>
</evidence>
<dbReference type="PANTHER" id="PTHR47089">
    <property type="entry name" value="ABC TRANSPORTER, PERMEASE PROTEIN"/>
    <property type="match status" value="1"/>
</dbReference>
<keyword evidence="4 6" id="KW-1133">Transmembrane helix</keyword>
<proteinExistence type="predicted"/>
<organism evidence="7 8">
    <name type="scientific">Anaerocolumna aminovalerica</name>
    <dbReference type="NCBI Taxonomy" id="1527"/>
    <lineage>
        <taxon>Bacteria</taxon>
        <taxon>Bacillati</taxon>
        <taxon>Bacillota</taxon>
        <taxon>Clostridia</taxon>
        <taxon>Lachnospirales</taxon>
        <taxon>Lachnospiraceae</taxon>
        <taxon>Anaerocolumna</taxon>
    </lineage>
</organism>
<feature type="transmembrane region" description="Helical" evidence="6">
    <location>
        <begin position="12"/>
        <end position="32"/>
    </location>
</feature>
<feature type="transmembrane region" description="Helical" evidence="6">
    <location>
        <begin position="58"/>
        <end position="76"/>
    </location>
</feature>
<dbReference type="RefSeq" id="WP_091685727.1">
    <property type="nucleotide sequence ID" value="NZ_BAABFM010000061.1"/>
</dbReference>
<evidence type="ECO:0000256" key="5">
    <source>
        <dbReference type="ARBA" id="ARBA00023136"/>
    </source>
</evidence>
<keyword evidence="3 6" id="KW-0812">Transmembrane</keyword>
<evidence type="ECO:0000256" key="6">
    <source>
        <dbReference type="SAM" id="Phobius"/>
    </source>
</evidence>
<evidence type="ECO:0000256" key="3">
    <source>
        <dbReference type="ARBA" id="ARBA00022692"/>
    </source>
</evidence>
<dbReference type="STRING" id="1527.SAMN04489757_11023"/>
<keyword evidence="5 6" id="KW-0472">Membrane</keyword>
<dbReference type="EMBL" id="FOWD01000010">
    <property type="protein sequence ID" value="SFO12702.1"/>
    <property type="molecule type" value="Genomic_DNA"/>
</dbReference>
<comment type="subcellular location">
    <subcellularLocation>
        <location evidence="1">Cell membrane</location>
        <topology evidence="1">Multi-pass membrane protein</topology>
    </subcellularLocation>
</comment>
<evidence type="ECO:0000256" key="1">
    <source>
        <dbReference type="ARBA" id="ARBA00004651"/>
    </source>
</evidence>
<dbReference type="Proteomes" id="UP000198806">
    <property type="component" value="Unassembled WGS sequence"/>
</dbReference>
<dbReference type="Pfam" id="PF02653">
    <property type="entry name" value="BPD_transp_2"/>
    <property type="match status" value="1"/>
</dbReference>
<feature type="transmembrane region" description="Helical" evidence="6">
    <location>
        <begin position="109"/>
        <end position="129"/>
    </location>
</feature>
<feature type="transmembrane region" description="Helical" evidence="6">
    <location>
        <begin position="189"/>
        <end position="209"/>
    </location>
</feature>
<accession>A0A1I5EMF0</accession>
<dbReference type="PANTHER" id="PTHR47089:SF1">
    <property type="entry name" value="GUANOSINE ABC TRANSPORTER PERMEASE PROTEIN NUPP"/>
    <property type="match status" value="1"/>
</dbReference>
<keyword evidence="2" id="KW-1003">Cell membrane</keyword>
<dbReference type="GO" id="GO:0005886">
    <property type="term" value="C:plasma membrane"/>
    <property type="evidence" value="ECO:0007669"/>
    <property type="project" value="UniProtKB-SubCell"/>
</dbReference>
<evidence type="ECO:0000256" key="4">
    <source>
        <dbReference type="ARBA" id="ARBA00022989"/>
    </source>
</evidence>
<feature type="transmembrane region" description="Helical" evidence="6">
    <location>
        <begin position="275"/>
        <end position="301"/>
    </location>
</feature>